<evidence type="ECO:0000313" key="1">
    <source>
        <dbReference type="EMBL" id="MCB5408713.1"/>
    </source>
</evidence>
<dbReference type="EMBL" id="JACDXX010000001">
    <property type="protein sequence ID" value="MCB5408713.1"/>
    <property type="molecule type" value="Genomic_DNA"/>
</dbReference>
<accession>A0ABS8CH56</accession>
<comment type="caution">
    <text evidence="1">The sequence shown here is derived from an EMBL/GenBank/DDBJ whole genome shotgun (WGS) entry which is preliminary data.</text>
</comment>
<sequence>MLKITYSTGKSLALSDADLAALPWHNLRTHTFWTDGVQEFRGPSLRDVMALGTEAETLRGKTFRMKALNEFSVEVPADDMFDSNPLLAREMNGRPMQVRDKGPLWLVYPRDDRPDLQNPVYDDRWIWQLNDIKVL</sequence>
<keyword evidence="2" id="KW-1185">Reference proteome</keyword>
<organism evidence="1 2">
    <name type="scientific">Pseudogemmobacter faecipullorum</name>
    <dbReference type="NCBI Taxonomy" id="2755041"/>
    <lineage>
        <taxon>Bacteria</taxon>
        <taxon>Pseudomonadati</taxon>
        <taxon>Pseudomonadota</taxon>
        <taxon>Alphaproteobacteria</taxon>
        <taxon>Rhodobacterales</taxon>
        <taxon>Paracoccaceae</taxon>
        <taxon>Pseudogemmobacter</taxon>
    </lineage>
</organism>
<dbReference type="InterPro" id="IPR036374">
    <property type="entry name" value="OxRdtase_Mopterin-bd_sf"/>
</dbReference>
<name>A0ABS8CH56_9RHOB</name>
<evidence type="ECO:0008006" key="3">
    <source>
        <dbReference type="Google" id="ProtNLM"/>
    </source>
</evidence>
<dbReference type="Gene3D" id="3.90.420.10">
    <property type="entry name" value="Oxidoreductase, molybdopterin-binding domain"/>
    <property type="match status" value="1"/>
</dbReference>
<protein>
    <recommendedName>
        <fullName evidence="3">Oxidoreductase molybdopterin-binding domain-containing protein</fullName>
    </recommendedName>
</protein>
<reference evidence="1 2" key="1">
    <citation type="submission" date="2020-07" db="EMBL/GenBank/DDBJ databases">
        <title>Pseudogemmobacter sp. nov., isolated from poultry manure in Taiwan.</title>
        <authorList>
            <person name="Lin S.-Y."/>
            <person name="Tang Y.-S."/>
            <person name="Young C.-C."/>
        </authorList>
    </citation>
    <scope>NUCLEOTIDE SEQUENCE [LARGE SCALE GENOMIC DNA]</scope>
    <source>
        <strain evidence="1 2">CC-YST710</strain>
    </source>
</reference>
<dbReference type="SUPFAM" id="SSF56524">
    <property type="entry name" value="Oxidoreductase molybdopterin-binding domain"/>
    <property type="match status" value="1"/>
</dbReference>
<evidence type="ECO:0000313" key="2">
    <source>
        <dbReference type="Proteomes" id="UP001198571"/>
    </source>
</evidence>
<proteinExistence type="predicted"/>
<dbReference type="Proteomes" id="UP001198571">
    <property type="component" value="Unassembled WGS sequence"/>
</dbReference>
<gene>
    <name evidence="1" type="ORF">H0485_01655</name>
</gene>